<dbReference type="AlphaFoldDB" id="A0A1Q5U3W4"/>
<reference evidence="1 2" key="1">
    <citation type="submission" date="2016-09" db="EMBL/GenBank/DDBJ databases">
        <title>Xenorhabdus thuongxuanensis sp. nov. and Xenorhabdus eapokensis sp. nov., isolated from Steinernema species.</title>
        <authorList>
            <person name="Kaempfer P."/>
            <person name="Tobias N.J."/>
            <person name="Phan Ke L."/>
            <person name="Bode H.B."/>
            <person name="Glaeser S.P."/>
        </authorList>
    </citation>
    <scope>NUCLEOTIDE SEQUENCE [LARGE SCALE GENOMIC DNA]</scope>
    <source>
        <strain evidence="1 2">30TX1</strain>
    </source>
</reference>
<protein>
    <submittedName>
        <fullName evidence="1">Uncharacterized protein</fullName>
    </submittedName>
</protein>
<dbReference type="Proteomes" id="UP000186277">
    <property type="component" value="Unassembled WGS sequence"/>
</dbReference>
<evidence type="ECO:0000313" key="1">
    <source>
        <dbReference type="EMBL" id="OKP07157.1"/>
    </source>
</evidence>
<dbReference type="EMBL" id="MKGR01000008">
    <property type="protein sequence ID" value="OKP07157.1"/>
    <property type="molecule type" value="Genomic_DNA"/>
</dbReference>
<keyword evidence="2" id="KW-1185">Reference proteome</keyword>
<proteinExistence type="predicted"/>
<comment type="caution">
    <text evidence="1">The sequence shown here is derived from an EMBL/GenBank/DDBJ whole genome shotgun (WGS) entry which is preliminary data.</text>
</comment>
<sequence>MVTKLALRTCKSATDLSVRFFIGLFTCEKEFMMVKKFSLLSPFKEAAIAQVMISSAVILSSIICPSRDFFCIFEELD</sequence>
<evidence type="ECO:0000313" key="2">
    <source>
        <dbReference type="Proteomes" id="UP000186277"/>
    </source>
</evidence>
<gene>
    <name evidence="1" type="ORF">Xentx_01426</name>
</gene>
<name>A0A1Q5U3W4_9GAMM</name>
<organism evidence="1 2">
    <name type="scientific">Xenorhabdus thuongxuanensis</name>
    <dbReference type="NCBI Taxonomy" id="1873484"/>
    <lineage>
        <taxon>Bacteria</taxon>
        <taxon>Pseudomonadati</taxon>
        <taxon>Pseudomonadota</taxon>
        <taxon>Gammaproteobacteria</taxon>
        <taxon>Enterobacterales</taxon>
        <taxon>Morganellaceae</taxon>
        <taxon>Xenorhabdus</taxon>
    </lineage>
</organism>
<accession>A0A1Q5U3W4</accession>